<dbReference type="AlphaFoldDB" id="D3E370"/>
<dbReference type="eggNOG" id="arCOG01917">
    <property type="taxonomic scope" value="Archaea"/>
</dbReference>
<evidence type="ECO:0000259" key="3">
    <source>
        <dbReference type="Pfam" id="PF12773"/>
    </source>
</evidence>
<dbReference type="OrthoDB" id="77391at2157"/>
<dbReference type="eggNOG" id="arCOG03946">
    <property type="taxonomic scope" value="Archaea"/>
</dbReference>
<accession>D3E370</accession>
<dbReference type="HOGENOM" id="CLU_552783_0_0_2"/>
<feature type="region of interest" description="Disordered" evidence="1">
    <location>
        <begin position="123"/>
        <end position="263"/>
    </location>
</feature>
<evidence type="ECO:0000313" key="5">
    <source>
        <dbReference type="Proteomes" id="UP000008680"/>
    </source>
</evidence>
<feature type="compositionally biased region" description="Polar residues" evidence="1">
    <location>
        <begin position="129"/>
        <end position="166"/>
    </location>
</feature>
<organism evidence="4 5">
    <name type="scientific">Methanobrevibacter ruminantium (strain ATCC 35063 / DSM 1093 / JCM 13430 / OCM 146 / M1)</name>
    <name type="common">Methanobacterium ruminantium</name>
    <dbReference type="NCBI Taxonomy" id="634498"/>
    <lineage>
        <taxon>Archaea</taxon>
        <taxon>Methanobacteriati</taxon>
        <taxon>Methanobacteriota</taxon>
        <taxon>Methanomada group</taxon>
        <taxon>Methanobacteria</taxon>
        <taxon>Methanobacteriales</taxon>
        <taxon>Methanobacteriaceae</taxon>
        <taxon>Methanobrevibacter</taxon>
    </lineage>
</organism>
<dbReference type="PATRIC" id="fig|634498.28.peg.1132"/>
<proteinExistence type="predicted"/>
<protein>
    <recommendedName>
        <fullName evidence="3">DZANK-type domain-containing protein</fullName>
    </recommendedName>
</protein>
<sequence length="493" mass="53871">MICPKCNTVNDDNEKFCKNCGLQLNTTRICPNCNTANKPNSKFCHKCGTTLSPVDTFKKGIIEENTSNSFFSTYKIPIICALVILLAIGAVTGVAIFGGDGNNGINSIIPLANDTYDDTNLNNYGVNHDNVSQTQSDNFTENQTDNLTDNQTVNQTVENKTKTATVQNQTDNNKTSNNDTNKTKVYSEKTNTTNSSAKVNTEKTNATNSSAKTYTEKTNTTNSSDKVYSEKTNSTNNSKVYTEKTNKTSDDNKKNDTSIDLKTDDNLTSIDSKINNTDDDNNSVIVIDNKQNDSDLNDSDDLNKNGLNDSDDLNKNDDLNDSDDLNNNSDSGKDTDNTLNDTTDDNKGDDTISDTIEMTDVPNLAQEAANNNYRFSSISYKGNVFTQAQCIDIFSEYILNVNNGVFSPIKINSVSSASSPSGEDQSQSISQSDYISIANRVHSWIDSNNQVPNYVGVSVKGQADLSPNKMLELFGQVVLNYAVTGDMPQSVDI</sequence>
<keyword evidence="2" id="KW-0812">Transmembrane</keyword>
<dbReference type="EMBL" id="CP001719">
    <property type="protein sequence ID" value="ADC46981.1"/>
    <property type="molecule type" value="Genomic_DNA"/>
</dbReference>
<feature type="region of interest" description="Disordered" evidence="1">
    <location>
        <begin position="290"/>
        <end position="354"/>
    </location>
</feature>
<keyword evidence="2" id="KW-0472">Membrane</keyword>
<feature type="compositionally biased region" description="Low complexity" evidence="1">
    <location>
        <begin position="167"/>
        <end position="180"/>
    </location>
</feature>
<feature type="compositionally biased region" description="Polar residues" evidence="1">
    <location>
        <begin position="188"/>
        <end position="240"/>
    </location>
</feature>
<evidence type="ECO:0000256" key="1">
    <source>
        <dbReference type="SAM" id="MobiDB-lite"/>
    </source>
</evidence>
<name>D3E370_METRM</name>
<dbReference type="GeneID" id="8770782"/>
<dbReference type="Proteomes" id="UP000008680">
    <property type="component" value="Chromosome"/>
</dbReference>
<keyword evidence="2" id="KW-1133">Transmembrane helix</keyword>
<feature type="domain" description="DZANK-type" evidence="3">
    <location>
        <begin position="3"/>
        <end position="48"/>
    </location>
</feature>
<dbReference type="KEGG" id="mru:mru_1131"/>
<dbReference type="Pfam" id="PF12773">
    <property type="entry name" value="DZR"/>
    <property type="match status" value="1"/>
</dbReference>
<evidence type="ECO:0000313" key="4">
    <source>
        <dbReference type="EMBL" id="ADC46981.1"/>
    </source>
</evidence>
<feature type="transmembrane region" description="Helical" evidence="2">
    <location>
        <begin position="76"/>
        <end position="98"/>
    </location>
</feature>
<dbReference type="RefSeq" id="WP_012955931.1">
    <property type="nucleotide sequence ID" value="NC_013790.1"/>
</dbReference>
<feature type="compositionally biased region" description="Basic and acidic residues" evidence="1">
    <location>
        <begin position="241"/>
        <end position="263"/>
    </location>
</feature>
<evidence type="ECO:0000256" key="2">
    <source>
        <dbReference type="SAM" id="Phobius"/>
    </source>
</evidence>
<keyword evidence="5" id="KW-1185">Reference proteome</keyword>
<gene>
    <name evidence="4" type="ordered locus">mru_1131</name>
</gene>
<reference evidence="4 5" key="1">
    <citation type="journal article" date="2010" name="PLoS ONE">
        <title>The genome sequence of the rumen methanogen Methanobrevibacter ruminantium reveals new possibilities for controlling ruminant methane emissions.</title>
        <authorList>
            <person name="Leahy S.C."/>
            <person name="Kelly W.J."/>
            <person name="Altermann E."/>
            <person name="Ronimus R.S."/>
            <person name="Yeoman C.J."/>
            <person name="Pacheco D.M."/>
            <person name="Li D."/>
            <person name="Kong Z."/>
            <person name="McTavish S."/>
            <person name="Sang C."/>
            <person name="Lambie S.C."/>
            <person name="Janssen P.H."/>
            <person name="Dey D."/>
            <person name="Attwood G.T."/>
        </authorList>
    </citation>
    <scope>NUCLEOTIDE SEQUENCE [LARGE SCALE GENOMIC DNA]</scope>
    <source>
        <strain evidence="5">ATCC 35063 / DSM 1093 / JCM 13430 / OCM 146 / M1</strain>
    </source>
</reference>
<dbReference type="InterPro" id="IPR025874">
    <property type="entry name" value="DZR"/>
</dbReference>